<organism evidence="2 3">
    <name type="scientific">Paranoxybacillus vitaminiphilus</name>
    <dbReference type="NCBI Taxonomy" id="581036"/>
    <lineage>
        <taxon>Bacteria</taxon>
        <taxon>Bacillati</taxon>
        <taxon>Bacillota</taxon>
        <taxon>Bacilli</taxon>
        <taxon>Bacillales</taxon>
        <taxon>Anoxybacillaceae</taxon>
        <taxon>Paranoxybacillus</taxon>
    </lineage>
</organism>
<dbReference type="EMBL" id="QLMH01000021">
    <property type="protein sequence ID" value="RAK15443.1"/>
    <property type="molecule type" value="Genomic_DNA"/>
</dbReference>
<name>A0A327Y353_9BACL</name>
<evidence type="ECO:0000256" key="1">
    <source>
        <dbReference type="SAM" id="Phobius"/>
    </source>
</evidence>
<keyword evidence="1" id="KW-0472">Membrane</keyword>
<evidence type="ECO:0000313" key="3">
    <source>
        <dbReference type="Proteomes" id="UP000248555"/>
    </source>
</evidence>
<comment type="caution">
    <text evidence="2">The sequence shown here is derived from an EMBL/GenBank/DDBJ whole genome shotgun (WGS) entry which is preliminary data.</text>
</comment>
<dbReference type="AlphaFoldDB" id="A0A327Y353"/>
<reference evidence="2 3" key="1">
    <citation type="submission" date="2018-06" db="EMBL/GenBank/DDBJ databases">
        <title>Genomic Encyclopedia of Type Strains, Phase III (KMG-III): the genomes of soil and plant-associated and newly described type strains.</title>
        <authorList>
            <person name="Whitman W."/>
        </authorList>
    </citation>
    <scope>NUCLEOTIDE SEQUENCE [LARGE SCALE GENOMIC DNA]</scope>
    <source>
        <strain evidence="2 3">CGMCC 1.8979</strain>
    </source>
</reference>
<keyword evidence="3" id="KW-1185">Reference proteome</keyword>
<sequence>MSFSDWLSLAWHILYPSVVIFVVLFSLWRITAFLMNGFNRLVQKIDGTDLASGSNLTGRYNTKRYHVFSKTDKYDGLDELMDDMDRKFQEDSLRFSEESLRESMRFQEESLRSFNEDSMRFNDHHDHHNHHQW</sequence>
<accession>A0A327Y353</accession>
<dbReference type="Proteomes" id="UP000248555">
    <property type="component" value="Unassembled WGS sequence"/>
</dbReference>
<keyword evidence="1" id="KW-1133">Transmembrane helix</keyword>
<keyword evidence="1" id="KW-0812">Transmembrane</keyword>
<protein>
    <submittedName>
        <fullName evidence="2">Uncharacterized protein</fullName>
    </submittedName>
</protein>
<gene>
    <name evidence="2" type="ORF">B0I26_12113</name>
</gene>
<evidence type="ECO:0000313" key="2">
    <source>
        <dbReference type="EMBL" id="RAK15443.1"/>
    </source>
</evidence>
<feature type="transmembrane region" description="Helical" evidence="1">
    <location>
        <begin position="12"/>
        <end position="35"/>
    </location>
</feature>
<proteinExistence type="predicted"/>